<dbReference type="InterPro" id="IPR006156">
    <property type="entry name" value="Dihydroneopterin_aldolase"/>
</dbReference>
<sequence>MYKIKLNNMKFRAHIGVLSEEKILGQNLEIDVIVETNFDFSGKDELDETLSYVDFYEATKAVVEASKADLIEHVAFEIIQAVKASSEGISAVEVHLRKLAVPIEGIFDSAEIEMRG</sequence>
<dbReference type="SMR" id="A0A084A9D9"/>
<dbReference type="SUPFAM" id="SSF55620">
    <property type="entry name" value="Tetrahydrobiopterin biosynthesis enzymes-like"/>
    <property type="match status" value="1"/>
</dbReference>
<comment type="pathway">
    <text evidence="2 7">Cofactor biosynthesis; tetrahydrofolate biosynthesis; 2-amino-4-hydroxy-6-hydroxymethyl-7,8-dihydropteridine diphosphate from 7,8-dihydroneopterin triphosphate: step 3/4.</text>
</comment>
<protein>
    <recommendedName>
        <fullName evidence="7">7,8-dihydroneopterin aldolase</fullName>
        <ecNumber evidence="7">4.1.2.25</ecNumber>
    </recommendedName>
</protein>
<evidence type="ECO:0000313" key="10">
    <source>
        <dbReference type="Proteomes" id="UP000028401"/>
    </source>
</evidence>
<evidence type="ECO:0000256" key="1">
    <source>
        <dbReference type="ARBA" id="ARBA00001353"/>
    </source>
</evidence>
<reference evidence="9 10" key="1">
    <citation type="submission" date="2014-06" db="EMBL/GenBank/DDBJ databases">
        <title>Draft genome sequence of the putrescine producing strain Lactococcus lactis subsp cremoris GE214.</title>
        <authorList>
            <person name="Ladero V."/>
            <person name="Linares D.M."/>
            <person name="del Rio B."/>
            <person name="Mayo B."/>
            <person name="Martin M.C."/>
            <person name="Fernandez M."/>
            <person name="Alvarez M.A."/>
        </authorList>
    </citation>
    <scope>NUCLEOTIDE SEQUENCE [LARGE SCALE GENOMIC DNA]</scope>
    <source>
        <strain evidence="9 10">GE214</strain>
    </source>
</reference>
<comment type="function">
    <text evidence="6 7">Catalyzes the conversion of 7,8-dihydroneopterin to 6-hydroxymethyl-7,8-dihydropterin.</text>
</comment>
<keyword evidence="5 7" id="KW-0456">Lyase</keyword>
<evidence type="ECO:0000259" key="8">
    <source>
        <dbReference type="SMART" id="SM00905"/>
    </source>
</evidence>
<evidence type="ECO:0000256" key="2">
    <source>
        <dbReference type="ARBA" id="ARBA00005013"/>
    </source>
</evidence>
<dbReference type="GO" id="GO:0046656">
    <property type="term" value="P:folic acid biosynthetic process"/>
    <property type="evidence" value="ECO:0007669"/>
    <property type="project" value="UniProtKB-UniRule"/>
</dbReference>
<comment type="similarity">
    <text evidence="3 7">Belongs to the DHNA family.</text>
</comment>
<dbReference type="UniPathway" id="UPA00077">
    <property type="reaction ID" value="UER00154"/>
</dbReference>
<gene>
    <name evidence="9" type="ORF">U725_02033</name>
</gene>
<dbReference type="PANTHER" id="PTHR42844">
    <property type="entry name" value="DIHYDRONEOPTERIN ALDOLASE 1-RELATED"/>
    <property type="match status" value="1"/>
</dbReference>
<dbReference type="InterPro" id="IPR006157">
    <property type="entry name" value="FolB_dom"/>
</dbReference>
<dbReference type="GO" id="GO:0046654">
    <property type="term" value="P:tetrahydrofolate biosynthetic process"/>
    <property type="evidence" value="ECO:0007669"/>
    <property type="project" value="UniProtKB-UniRule"/>
</dbReference>
<dbReference type="InterPro" id="IPR043133">
    <property type="entry name" value="GTP-CH-I_C/QueF"/>
</dbReference>
<accession>A0A084A9D9</accession>
<dbReference type="GO" id="GO:0005737">
    <property type="term" value="C:cytoplasm"/>
    <property type="evidence" value="ECO:0007669"/>
    <property type="project" value="TreeGrafter"/>
</dbReference>
<comment type="caution">
    <text evidence="9">The sequence shown here is derived from an EMBL/GenBank/DDBJ whole genome shotgun (WGS) entry which is preliminary data.</text>
</comment>
<evidence type="ECO:0000256" key="5">
    <source>
        <dbReference type="ARBA" id="ARBA00023239"/>
    </source>
</evidence>
<comment type="catalytic activity">
    <reaction evidence="1 7">
        <text>7,8-dihydroneopterin = 6-hydroxymethyl-7,8-dihydropterin + glycolaldehyde</text>
        <dbReference type="Rhea" id="RHEA:10540"/>
        <dbReference type="ChEBI" id="CHEBI:17001"/>
        <dbReference type="ChEBI" id="CHEBI:17071"/>
        <dbReference type="ChEBI" id="CHEBI:44841"/>
        <dbReference type="EC" id="4.1.2.25"/>
    </reaction>
</comment>
<dbReference type="Gene3D" id="3.30.1130.10">
    <property type="match status" value="1"/>
</dbReference>
<dbReference type="GO" id="GO:0004150">
    <property type="term" value="F:dihydroneopterin aldolase activity"/>
    <property type="evidence" value="ECO:0007669"/>
    <property type="project" value="UniProtKB-UniRule"/>
</dbReference>
<evidence type="ECO:0000256" key="3">
    <source>
        <dbReference type="ARBA" id="ARBA00005708"/>
    </source>
</evidence>
<proteinExistence type="inferred from homology"/>
<feature type="domain" description="Dihydroneopterin aldolase/epimerase" evidence="8">
    <location>
        <begin position="4"/>
        <end position="116"/>
    </location>
</feature>
<evidence type="ECO:0000313" key="9">
    <source>
        <dbReference type="EMBL" id="KEY61918.1"/>
    </source>
</evidence>
<dbReference type="EC" id="4.1.2.25" evidence="7"/>
<dbReference type="NCBIfam" id="TIGR00525">
    <property type="entry name" value="folB"/>
    <property type="match status" value="1"/>
</dbReference>
<name>A0A084A9D9_LACLC</name>
<dbReference type="SMART" id="SM00905">
    <property type="entry name" value="FolB"/>
    <property type="match status" value="1"/>
</dbReference>
<dbReference type="AlphaFoldDB" id="A0A084A9D9"/>
<dbReference type="PATRIC" id="fig|1415168.3.peg.2111"/>
<evidence type="ECO:0000256" key="4">
    <source>
        <dbReference type="ARBA" id="ARBA00022909"/>
    </source>
</evidence>
<dbReference type="PANTHER" id="PTHR42844:SF1">
    <property type="entry name" value="DIHYDRONEOPTERIN ALDOLASE 1-RELATED"/>
    <property type="match status" value="1"/>
</dbReference>
<organism evidence="9 10">
    <name type="scientific">Lactococcus cremoris subsp. cremoris GE214</name>
    <dbReference type="NCBI Taxonomy" id="1415168"/>
    <lineage>
        <taxon>Bacteria</taxon>
        <taxon>Bacillati</taxon>
        <taxon>Bacillota</taxon>
        <taxon>Bacilli</taxon>
        <taxon>Lactobacillales</taxon>
        <taxon>Streptococcaceae</taxon>
        <taxon>Lactococcus</taxon>
        <taxon>Lactococcus cremoris subsp. cremoris</taxon>
    </lineage>
</organism>
<dbReference type="EMBL" id="AZSI01000105">
    <property type="protein sequence ID" value="KEY61918.1"/>
    <property type="molecule type" value="Genomic_DNA"/>
</dbReference>
<dbReference type="NCBIfam" id="TIGR00526">
    <property type="entry name" value="folB_dom"/>
    <property type="match status" value="1"/>
</dbReference>
<dbReference type="Pfam" id="PF02152">
    <property type="entry name" value="FolB"/>
    <property type="match status" value="1"/>
</dbReference>
<keyword evidence="4 7" id="KW-0289">Folate biosynthesis</keyword>
<dbReference type="RefSeq" id="WP_011835211.1">
    <property type="nucleotide sequence ID" value="NZ_AZSI01000105.1"/>
</dbReference>
<dbReference type="Proteomes" id="UP000028401">
    <property type="component" value="Unassembled WGS sequence"/>
</dbReference>
<evidence type="ECO:0000256" key="7">
    <source>
        <dbReference type="RuleBase" id="RU362079"/>
    </source>
</evidence>
<evidence type="ECO:0000256" key="6">
    <source>
        <dbReference type="ARBA" id="ARBA00037702"/>
    </source>
</evidence>